<dbReference type="SUPFAM" id="SSF57997">
    <property type="entry name" value="Tropomyosin"/>
    <property type="match status" value="1"/>
</dbReference>
<protein>
    <recommendedName>
        <fullName evidence="3">CARD domain-containing protein</fullName>
    </recommendedName>
</protein>
<organism evidence="4 5">
    <name type="scientific">Mytilus coruscus</name>
    <name type="common">Sea mussel</name>
    <dbReference type="NCBI Taxonomy" id="42192"/>
    <lineage>
        <taxon>Eukaryota</taxon>
        <taxon>Metazoa</taxon>
        <taxon>Spiralia</taxon>
        <taxon>Lophotrochozoa</taxon>
        <taxon>Mollusca</taxon>
        <taxon>Bivalvia</taxon>
        <taxon>Autobranchia</taxon>
        <taxon>Pteriomorphia</taxon>
        <taxon>Mytilida</taxon>
        <taxon>Mytiloidea</taxon>
        <taxon>Mytilidae</taxon>
        <taxon>Mytilinae</taxon>
        <taxon>Mytilus</taxon>
    </lineage>
</organism>
<dbReference type="OrthoDB" id="6068754at2759"/>
<dbReference type="EMBL" id="CACVKT020000743">
    <property type="protein sequence ID" value="CAC5362533.1"/>
    <property type="molecule type" value="Genomic_DNA"/>
</dbReference>
<gene>
    <name evidence="4" type="ORF">MCOR_4267</name>
</gene>
<sequence>MDSIESKRITKNLLFIKDNITQLEKIMDKLIEDDCLGMDERADILSAKRTDKQCHKLLDILLKRGGNSYTSFLEALELSGNHHVATRIQHKDLQKDDISFQQQKEDTFTVNTKVEFEEAEVLQLYEEKEMYLERVKELEVSCTLLQNENFLKEHRIEKLKQDVRLLKQNVQQKYDEIDNVDETCVEHLRKLDEVEAQCKTLEEENAHLQIVQRNLQETISDKEVTMKNLNQEREFYKKQMNILQGELRQLQNESAEKDARIQTLNEQIRELKIDLQNTRQAMDKMATDSRVAMEQLKTDHGNRFNQLDNKLDCVLKMLKCSKMGDGNLLKSADVNKNTRKQSIGSHKSENRPSTNASKTKPGTNRNQKI</sequence>
<dbReference type="InterPro" id="IPR011029">
    <property type="entry name" value="DEATH-like_dom_sf"/>
</dbReference>
<name>A0A6J8A7K9_MYTCO</name>
<evidence type="ECO:0000313" key="5">
    <source>
        <dbReference type="Proteomes" id="UP000507470"/>
    </source>
</evidence>
<dbReference type="Gene3D" id="1.10.533.10">
    <property type="entry name" value="Death Domain, Fas"/>
    <property type="match status" value="1"/>
</dbReference>
<accession>A0A6J8A7K9</accession>
<dbReference type="CDD" id="cd01671">
    <property type="entry name" value="CARD"/>
    <property type="match status" value="1"/>
</dbReference>
<keyword evidence="1" id="KW-0175">Coiled coil</keyword>
<evidence type="ECO:0000313" key="4">
    <source>
        <dbReference type="EMBL" id="CAC5362533.1"/>
    </source>
</evidence>
<feature type="compositionally biased region" description="Polar residues" evidence="2">
    <location>
        <begin position="340"/>
        <end position="369"/>
    </location>
</feature>
<feature type="domain" description="CARD" evidence="3">
    <location>
        <begin position="1"/>
        <end position="91"/>
    </location>
</feature>
<evidence type="ECO:0000256" key="1">
    <source>
        <dbReference type="SAM" id="Coils"/>
    </source>
</evidence>
<dbReference type="Pfam" id="PF00619">
    <property type="entry name" value="CARD"/>
    <property type="match status" value="1"/>
</dbReference>
<dbReference type="Proteomes" id="UP000507470">
    <property type="component" value="Unassembled WGS sequence"/>
</dbReference>
<dbReference type="PROSITE" id="PS50209">
    <property type="entry name" value="CARD"/>
    <property type="match status" value="1"/>
</dbReference>
<dbReference type="GO" id="GO:0042981">
    <property type="term" value="P:regulation of apoptotic process"/>
    <property type="evidence" value="ECO:0007669"/>
    <property type="project" value="InterPro"/>
</dbReference>
<proteinExistence type="predicted"/>
<dbReference type="AlphaFoldDB" id="A0A6J8A7K9"/>
<keyword evidence="5" id="KW-1185">Reference proteome</keyword>
<feature type="coiled-coil region" evidence="1">
    <location>
        <begin position="128"/>
        <end position="288"/>
    </location>
</feature>
<evidence type="ECO:0000259" key="3">
    <source>
        <dbReference type="PROSITE" id="PS50209"/>
    </source>
</evidence>
<evidence type="ECO:0000256" key="2">
    <source>
        <dbReference type="SAM" id="MobiDB-lite"/>
    </source>
</evidence>
<reference evidence="4 5" key="1">
    <citation type="submission" date="2020-06" db="EMBL/GenBank/DDBJ databases">
        <authorList>
            <person name="Li R."/>
            <person name="Bekaert M."/>
        </authorList>
    </citation>
    <scope>NUCLEOTIDE SEQUENCE [LARGE SCALE GENOMIC DNA]</scope>
    <source>
        <strain evidence="5">wild</strain>
    </source>
</reference>
<dbReference type="SUPFAM" id="SSF47986">
    <property type="entry name" value="DEATH domain"/>
    <property type="match status" value="1"/>
</dbReference>
<dbReference type="InterPro" id="IPR001315">
    <property type="entry name" value="CARD"/>
</dbReference>
<feature type="region of interest" description="Disordered" evidence="2">
    <location>
        <begin position="326"/>
        <end position="369"/>
    </location>
</feature>